<proteinExistence type="predicted"/>
<accession>A0ABQ5IMF0</accession>
<name>A0ABQ5IMF0_9ASTR</name>
<protein>
    <submittedName>
        <fullName evidence="1">Uncharacterized protein</fullName>
    </submittedName>
</protein>
<reference evidence="1" key="1">
    <citation type="journal article" date="2022" name="Int. J. Mol. Sci.">
        <title>Draft Genome of Tanacetum Coccineum: Genomic Comparison of Closely Related Tanacetum-Family Plants.</title>
        <authorList>
            <person name="Yamashiro T."/>
            <person name="Shiraishi A."/>
            <person name="Nakayama K."/>
            <person name="Satake H."/>
        </authorList>
    </citation>
    <scope>NUCLEOTIDE SEQUENCE</scope>
</reference>
<dbReference type="Proteomes" id="UP001151760">
    <property type="component" value="Unassembled WGS sequence"/>
</dbReference>
<reference evidence="1" key="2">
    <citation type="submission" date="2022-01" db="EMBL/GenBank/DDBJ databases">
        <authorList>
            <person name="Yamashiro T."/>
            <person name="Shiraishi A."/>
            <person name="Satake H."/>
            <person name="Nakayama K."/>
        </authorList>
    </citation>
    <scope>NUCLEOTIDE SEQUENCE</scope>
</reference>
<keyword evidence="2" id="KW-1185">Reference proteome</keyword>
<evidence type="ECO:0000313" key="1">
    <source>
        <dbReference type="EMBL" id="GJU01362.1"/>
    </source>
</evidence>
<comment type="caution">
    <text evidence="1">The sequence shown here is derived from an EMBL/GenBank/DDBJ whole genome shotgun (WGS) entry which is preliminary data.</text>
</comment>
<dbReference type="EMBL" id="BQNB010020956">
    <property type="protein sequence ID" value="GJU01362.1"/>
    <property type="molecule type" value="Genomic_DNA"/>
</dbReference>
<organism evidence="1 2">
    <name type="scientific">Tanacetum coccineum</name>
    <dbReference type="NCBI Taxonomy" id="301880"/>
    <lineage>
        <taxon>Eukaryota</taxon>
        <taxon>Viridiplantae</taxon>
        <taxon>Streptophyta</taxon>
        <taxon>Embryophyta</taxon>
        <taxon>Tracheophyta</taxon>
        <taxon>Spermatophyta</taxon>
        <taxon>Magnoliopsida</taxon>
        <taxon>eudicotyledons</taxon>
        <taxon>Gunneridae</taxon>
        <taxon>Pentapetalae</taxon>
        <taxon>asterids</taxon>
        <taxon>campanulids</taxon>
        <taxon>Asterales</taxon>
        <taxon>Asteraceae</taxon>
        <taxon>Asteroideae</taxon>
        <taxon>Anthemideae</taxon>
        <taxon>Anthemidinae</taxon>
        <taxon>Tanacetum</taxon>
    </lineage>
</organism>
<sequence length="139" mass="15919">MWNRSTISRTLSVGIKRLLDDFRVTAAQVRVTAAQVRVTAAKHGLLMLLVQKLLLLELKVNVAGISYYCLKITTAERVYADRGYTELNLNEYTPDLDRNLDDAESEWKWICRMRLLDDIGVTVAKLMMLVYKLLLVVKS</sequence>
<gene>
    <name evidence="1" type="ORF">Tco_1111700</name>
</gene>
<evidence type="ECO:0000313" key="2">
    <source>
        <dbReference type="Proteomes" id="UP001151760"/>
    </source>
</evidence>